<evidence type="ECO:0000256" key="1">
    <source>
        <dbReference type="SAM" id="MobiDB-lite"/>
    </source>
</evidence>
<organism evidence="2 3">
    <name type="scientific">Helicobacter trogontum</name>
    <dbReference type="NCBI Taxonomy" id="50960"/>
    <lineage>
        <taxon>Bacteria</taxon>
        <taxon>Pseudomonadati</taxon>
        <taxon>Campylobacterota</taxon>
        <taxon>Epsilonproteobacteria</taxon>
        <taxon>Campylobacterales</taxon>
        <taxon>Helicobacteraceae</taxon>
        <taxon>Helicobacter</taxon>
    </lineage>
</organism>
<accession>A0ABQ0D649</accession>
<proteinExistence type="predicted"/>
<feature type="compositionally biased region" description="Polar residues" evidence="1">
    <location>
        <begin position="11"/>
        <end position="28"/>
    </location>
</feature>
<evidence type="ECO:0000313" key="2">
    <source>
        <dbReference type="EMBL" id="GAB0173833.1"/>
    </source>
</evidence>
<keyword evidence="3" id="KW-1185">Reference proteome</keyword>
<protein>
    <submittedName>
        <fullName evidence="2">Uncharacterized protein</fullName>
    </submittedName>
</protein>
<dbReference type="EMBL" id="BAAFHN010000066">
    <property type="protein sequence ID" value="GAB0173833.1"/>
    <property type="molecule type" value="Genomic_DNA"/>
</dbReference>
<name>A0ABQ0D649_9HELI</name>
<dbReference type="Proteomes" id="UP001562457">
    <property type="component" value="Unassembled WGS sequence"/>
</dbReference>
<comment type="caution">
    <text evidence="2">The sequence shown here is derived from an EMBL/GenBank/DDBJ whole genome shotgun (WGS) entry which is preliminary data.</text>
</comment>
<sequence length="39" mass="4652">MEFNMKEYLQQAPSPKECTSNSINNHVNKPNKHFTRECR</sequence>
<gene>
    <name evidence="2" type="ORF">NHP164001_18550</name>
</gene>
<reference evidence="2 3" key="1">
    <citation type="submission" date="2024-06" db="EMBL/GenBank/DDBJ databases">
        <title>Draft genome sequence of Helicobacter trogontum NHP16-4001.</title>
        <authorList>
            <person name="Rimbara E."/>
            <person name="Suzuki M."/>
        </authorList>
    </citation>
    <scope>NUCLEOTIDE SEQUENCE [LARGE SCALE GENOMIC DNA]</scope>
    <source>
        <strain evidence="2 3">NHP16-4001</strain>
    </source>
</reference>
<feature type="region of interest" description="Disordered" evidence="1">
    <location>
        <begin position="1"/>
        <end position="39"/>
    </location>
</feature>
<evidence type="ECO:0000313" key="3">
    <source>
        <dbReference type="Proteomes" id="UP001562457"/>
    </source>
</evidence>